<comment type="similarity">
    <text evidence="1">Belongs to the aspartate/glutamate racemases family.</text>
</comment>
<organism evidence="3 4">
    <name type="scientific">Herbaspirillum chlorophenolicum</name>
    <dbReference type="NCBI Taxonomy" id="211589"/>
    <lineage>
        <taxon>Bacteria</taxon>
        <taxon>Pseudomonadati</taxon>
        <taxon>Pseudomonadota</taxon>
        <taxon>Betaproteobacteria</taxon>
        <taxon>Burkholderiales</taxon>
        <taxon>Oxalobacteraceae</taxon>
        <taxon>Herbaspirillum</taxon>
    </lineage>
</organism>
<dbReference type="InterPro" id="IPR001920">
    <property type="entry name" value="Asp/Glu_race"/>
</dbReference>
<dbReference type="PROSITE" id="PS00924">
    <property type="entry name" value="ASP_GLU_RACEMASE_2"/>
    <property type="match status" value="1"/>
</dbReference>
<dbReference type="NCBIfam" id="TIGR00035">
    <property type="entry name" value="asp_race"/>
    <property type="match status" value="1"/>
</dbReference>
<dbReference type="Pfam" id="PF01177">
    <property type="entry name" value="Asp_Glu_race"/>
    <property type="match status" value="2"/>
</dbReference>
<dbReference type="InterPro" id="IPR018187">
    <property type="entry name" value="Asp/Glu_racemase_AS_1"/>
</dbReference>
<keyword evidence="2" id="KW-0413">Isomerase</keyword>
<evidence type="ECO:0000256" key="2">
    <source>
        <dbReference type="ARBA" id="ARBA00023235"/>
    </source>
</evidence>
<evidence type="ECO:0000256" key="1">
    <source>
        <dbReference type="ARBA" id="ARBA00007847"/>
    </source>
</evidence>
<dbReference type="PROSITE" id="PS00923">
    <property type="entry name" value="ASP_GLU_RACEMASE_1"/>
    <property type="match status" value="1"/>
</dbReference>
<dbReference type="RefSeq" id="WP_402703395.1">
    <property type="nucleotide sequence ID" value="NZ_JBIUZV010000018.1"/>
</dbReference>
<evidence type="ECO:0000313" key="3">
    <source>
        <dbReference type="EMBL" id="MFJ3048400.1"/>
    </source>
</evidence>
<dbReference type="Proteomes" id="UP001617427">
    <property type="component" value="Unassembled WGS sequence"/>
</dbReference>
<dbReference type="PANTHER" id="PTHR21198">
    <property type="entry name" value="GLUTAMATE RACEMASE"/>
    <property type="match status" value="1"/>
</dbReference>
<reference evidence="3 4" key="1">
    <citation type="submission" date="2024-10" db="EMBL/GenBank/DDBJ databases">
        <title>The Natural Products Discovery Center: Release of the First 8490 Sequenced Strains for Exploring Actinobacteria Biosynthetic Diversity.</title>
        <authorList>
            <person name="Kalkreuter E."/>
            <person name="Kautsar S.A."/>
            <person name="Yang D."/>
            <person name="Bader C.D."/>
            <person name="Teijaro C.N."/>
            <person name="Fluegel L."/>
            <person name="Davis C.M."/>
            <person name="Simpson J.R."/>
            <person name="Lauterbach L."/>
            <person name="Steele A.D."/>
            <person name="Gui C."/>
            <person name="Meng S."/>
            <person name="Li G."/>
            <person name="Viehrig K."/>
            <person name="Ye F."/>
            <person name="Su P."/>
            <person name="Kiefer A.F."/>
            <person name="Nichols A."/>
            <person name="Cepeda A.J."/>
            <person name="Yan W."/>
            <person name="Fan B."/>
            <person name="Jiang Y."/>
            <person name="Adhikari A."/>
            <person name="Zheng C.-J."/>
            <person name="Schuster L."/>
            <person name="Cowan T.M."/>
            <person name="Smanski M.J."/>
            <person name="Chevrette M.G."/>
            <person name="De Carvalho L.P.S."/>
            <person name="Shen B."/>
        </authorList>
    </citation>
    <scope>NUCLEOTIDE SEQUENCE [LARGE SCALE GENOMIC DNA]</scope>
    <source>
        <strain evidence="3 4">NPDC087045</strain>
    </source>
</reference>
<gene>
    <name evidence="3" type="ORF">ACIPEN_21415</name>
</gene>
<protein>
    <submittedName>
        <fullName evidence="3">Aspartate/glutamate racemase family protein</fullName>
    </submittedName>
</protein>
<dbReference type="InterPro" id="IPR004380">
    <property type="entry name" value="Asp_race"/>
</dbReference>
<sequence>MAPLIESTRSFGIIGGLGPLASADVFFKLMKAMAAHGNIEQADVVFEQHPFHGSGSTSAATTERKLYVFDMIRDFERRGVGAVVLPCFLSHTFLDELKSNTTLPIVDLMDALRSHVRRAHPTASRIGVLTSDYTRGSGLFERYFPAPAFDVIYPRMPQGRDAVTEAVYGAGGIKQGALTGKPLQLLAEAAQDLVAQGADLILPGLTEVALVAHAIGTLPVPIVDANQVYAQCVADGRREMSAKPFKIGVVGGVGPAATVDFMQKIVRNTPAERDQDHIKVHVEQNPQIPDRTENLVGKGPDPTIALYATCKKLEEGGADLIAIPCNTAHAYVERIQSSLSIPIVNMLTVTVESIRARFPDLKQVGLLATSGTIGSGVYRRALEDKGLEQLLPTPAMQERVMNAIYGREGVKAGYTEGQCQDDIRAGLDDLVRQGADVVILGCTELPLLLPFPQLEHGGGKIVALVDPTDTLARRCVAYAGMATE</sequence>
<accession>A0ABW8F521</accession>
<evidence type="ECO:0000313" key="4">
    <source>
        <dbReference type="Proteomes" id="UP001617427"/>
    </source>
</evidence>
<dbReference type="SUPFAM" id="SSF53681">
    <property type="entry name" value="Aspartate/glutamate racemase"/>
    <property type="match status" value="4"/>
</dbReference>
<name>A0ABW8F521_9BURK</name>
<dbReference type="EMBL" id="JBIUZV010000018">
    <property type="protein sequence ID" value="MFJ3048400.1"/>
    <property type="molecule type" value="Genomic_DNA"/>
</dbReference>
<keyword evidence="4" id="KW-1185">Reference proteome</keyword>
<proteinExistence type="inferred from homology"/>
<dbReference type="InterPro" id="IPR033134">
    <property type="entry name" value="Asp/Glu_racemase_AS_2"/>
</dbReference>
<comment type="caution">
    <text evidence="3">The sequence shown here is derived from an EMBL/GenBank/DDBJ whole genome shotgun (WGS) entry which is preliminary data.</text>
</comment>
<dbReference type="InterPro" id="IPR015942">
    <property type="entry name" value="Asp/Glu/hydantoin_racemase"/>
</dbReference>
<dbReference type="Gene3D" id="3.40.50.1860">
    <property type="match status" value="4"/>
</dbReference>
<dbReference type="PANTHER" id="PTHR21198:SF7">
    <property type="entry name" value="ASPARTATE-GLUTAMATE RACEMASE FAMILY"/>
    <property type="match status" value="1"/>
</dbReference>